<keyword evidence="2" id="KW-0732">Signal</keyword>
<evidence type="ECO:0000313" key="3">
    <source>
        <dbReference type="EMBL" id="KAK8984379.1"/>
    </source>
</evidence>
<comment type="caution">
    <text evidence="3">The sequence shown here is derived from an EMBL/GenBank/DDBJ whole genome shotgun (WGS) entry which is preliminary data.</text>
</comment>
<feature type="compositionally biased region" description="Low complexity" evidence="1">
    <location>
        <begin position="110"/>
        <end position="121"/>
    </location>
</feature>
<feature type="chain" id="PRO_5046184744" evidence="2">
    <location>
        <begin position="19"/>
        <end position="121"/>
    </location>
</feature>
<keyword evidence="4" id="KW-1185">Reference proteome</keyword>
<dbReference type="Proteomes" id="UP001396334">
    <property type="component" value="Unassembled WGS sequence"/>
</dbReference>
<sequence>MMFSLFVFLGYPIALNDAQKEEIQHLKALTSQSMANGGPMMNFASFGASKQCQPNNHAMQAHLTAQHFRQLQLQCQKHQLLPHQLQQQQQMREMRVRASMSSLNRRDYPSSSDVSSTTSND</sequence>
<protein>
    <submittedName>
        <fullName evidence="3">Uncharacterized protein</fullName>
    </submittedName>
</protein>
<dbReference type="EMBL" id="JBBPBN010000078">
    <property type="protein sequence ID" value="KAK8984379.1"/>
    <property type="molecule type" value="Genomic_DNA"/>
</dbReference>
<evidence type="ECO:0000256" key="2">
    <source>
        <dbReference type="SAM" id="SignalP"/>
    </source>
</evidence>
<accession>A0ABR2P7V5</accession>
<organism evidence="3 4">
    <name type="scientific">Hibiscus sabdariffa</name>
    <name type="common">roselle</name>
    <dbReference type="NCBI Taxonomy" id="183260"/>
    <lineage>
        <taxon>Eukaryota</taxon>
        <taxon>Viridiplantae</taxon>
        <taxon>Streptophyta</taxon>
        <taxon>Embryophyta</taxon>
        <taxon>Tracheophyta</taxon>
        <taxon>Spermatophyta</taxon>
        <taxon>Magnoliopsida</taxon>
        <taxon>eudicotyledons</taxon>
        <taxon>Gunneridae</taxon>
        <taxon>Pentapetalae</taxon>
        <taxon>rosids</taxon>
        <taxon>malvids</taxon>
        <taxon>Malvales</taxon>
        <taxon>Malvaceae</taxon>
        <taxon>Malvoideae</taxon>
        <taxon>Hibiscus</taxon>
    </lineage>
</organism>
<evidence type="ECO:0000256" key="1">
    <source>
        <dbReference type="SAM" id="MobiDB-lite"/>
    </source>
</evidence>
<gene>
    <name evidence="3" type="ORF">V6N11_029694</name>
</gene>
<name>A0ABR2P7V5_9ROSI</name>
<evidence type="ECO:0000313" key="4">
    <source>
        <dbReference type="Proteomes" id="UP001396334"/>
    </source>
</evidence>
<feature type="signal peptide" evidence="2">
    <location>
        <begin position="1"/>
        <end position="18"/>
    </location>
</feature>
<feature type="region of interest" description="Disordered" evidence="1">
    <location>
        <begin position="85"/>
        <end position="121"/>
    </location>
</feature>
<proteinExistence type="predicted"/>
<reference evidence="3 4" key="1">
    <citation type="journal article" date="2024" name="G3 (Bethesda)">
        <title>Genome assembly of Hibiscus sabdariffa L. provides insights into metabolisms of medicinal natural products.</title>
        <authorList>
            <person name="Kim T."/>
        </authorList>
    </citation>
    <scope>NUCLEOTIDE SEQUENCE [LARGE SCALE GENOMIC DNA]</scope>
    <source>
        <strain evidence="3">TK-2024</strain>
        <tissue evidence="3">Old leaves</tissue>
    </source>
</reference>